<dbReference type="Gene3D" id="3.40.50.1820">
    <property type="entry name" value="alpha/beta hydrolase"/>
    <property type="match status" value="1"/>
</dbReference>
<evidence type="ECO:0000256" key="1">
    <source>
        <dbReference type="ARBA" id="ARBA00013201"/>
    </source>
</evidence>
<keyword evidence="3" id="KW-0442">Lipid degradation</keyword>
<keyword evidence="2" id="KW-0378">Hydrolase</keyword>
<keyword evidence="4" id="KW-0443">Lipid metabolism</keyword>
<dbReference type="EC" id="3.1.1.47" evidence="1"/>
<accession>A0A6P8V2L7</accession>
<reference evidence="6" key="1">
    <citation type="submission" date="2025-08" db="UniProtKB">
        <authorList>
            <consortium name="RefSeq"/>
        </authorList>
    </citation>
    <scope>IDENTIFICATION</scope>
</reference>
<dbReference type="GeneID" id="117554233"/>
<organism evidence="5 6">
    <name type="scientific">Gymnodraco acuticeps</name>
    <name type="common">Antarctic dragonfish</name>
    <dbReference type="NCBI Taxonomy" id="8218"/>
    <lineage>
        <taxon>Eukaryota</taxon>
        <taxon>Metazoa</taxon>
        <taxon>Chordata</taxon>
        <taxon>Craniata</taxon>
        <taxon>Vertebrata</taxon>
        <taxon>Euteleostomi</taxon>
        <taxon>Actinopterygii</taxon>
        <taxon>Neopterygii</taxon>
        <taxon>Teleostei</taxon>
        <taxon>Neoteleostei</taxon>
        <taxon>Acanthomorphata</taxon>
        <taxon>Eupercaria</taxon>
        <taxon>Perciformes</taxon>
        <taxon>Notothenioidei</taxon>
        <taxon>Bathydraconidae</taxon>
        <taxon>Gymnodraco</taxon>
    </lineage>
</organism>
<dbReference type="PANTHER" id="PTHR10272">
    <property type="entry name" value="PLATELET-ACTIVATING FACTOR ACETYLHYDROLASE"/>
    <property type="match status" value="1"/>
</dbReference>
<dbReference type="GO" id="GO:0016042">
    <property type="term" value="P:lipid catabolic process"/>
    <property type="evidence" value="ECO:0007669"/>
    <property type="project" value="UniProtKB-KW"/>
</dbReference>
<evidence type="ECO:0000256" key="3">
    <source>
        <dbReference type="ARBA" id="ARBA00022963"/>
    </source>
</evidence>
<evidence type="ECO:0000256" key="2">
    <source>
        <dbReference type="ARBA" id="ARBA00022801"/>
    </source>
</evidence>
<evidence type="ECO:0000313" key="5">
    <source>
        <dbReference type="Proteomes" id="UP000515161"/>
    </source>
</evidence>
<sequence>MRSFPGLKQPIFFINSEKFQWAGNISRMKKLDSAVIQRKMITIRGTVHQSFPDFTFLTGNWIGKLMKLKGEIDSQIAMDLCNQATLAFLQRHLGLHKNFDQWDALIDGQDPNLIQGTNVTVLQSAI</sequence>
<dbReference type="KEGG" id="gacu:117554233"/>
<keyword evidence="5" id="KW-1185">Reference proteome</keyword>
<dbReference type="Pfam" id="PF03403">
    <property type="entry name" value="PAF-AH_p_II"/>
    <property type="match status" value="1"/>
</dbReference>
<dbReference type="RefSeq" id="XP_034084449.1">
    <property type="nucleotide sequence ID" value="XM_034228558.1"/>
</dbReference>
<evidence type="ECO:0000256" key="4">
    <source>
        <dbReference type="ARBA" id="ARBA00023098"/>
    </source>
</evidence>
<dbReference type="Proteomes" id="UP000515161">
    <property type="component" value="Unplaced"/>
</dbReference>
<dbReference type="InterPro" id="IPR029058">
    <property type="entry name" value="AB_hydrolase_fold"/>
</dbReference>
<evidence type="ECO:0000313" key="6">
    <source>
        <dbReference type="RefSeq" id="XP_034084449.1"/>
    </source>
</evidence>
<dbReference type="GO" id="GO:0003847">
    <property type="term" value="F:1-alkyl-2-acetylglycerophosphocholine esterase activity"/>
    <property type="evidence" value="ECO:0007669"/>
    <property type="project" value="UniProtKB-EC"/>
</dbReference>
<dbReference type="PANTHER" id="PTHR10272:SF0">
    <property type="entry name" value="PLATELET-ACTIVATING FACTOR ACETYLHYDROLASE"/>
    <property type="match status" value="1"/>
</dbReference>
<dbReference type="OrthoDB" id="2363873at2759"/>
<name>A0A6P8V2L7_GYMAC</name>
<protein>
    <recommendedName>
        <fullName evidence="1">1-alkyl-2-acetylglycerophosphocholine esterase</fullName>
        <ecNumber evidence="1">3.1.1.47</ecNumber>
    </recommendedName>
</protein>
<gene>
    <name evidence="6" type="primary">LOC117554233</name>
</gene>
<dbReference type="InParanoid" id="A0A6P8V2L7"/>
<dbReference type="AlphaFoldDB" id="A0A6P8V2L7"/>
<proteinExistence type="predicted"/>